<sequence length="938" mass="105373">MGLTKQYLRYSQSATFGVVGTQKANVLFVELRGVRGKYAATAACEHVFVWDLRKSEKMLVLQGDKSEVSVLAKSPQGQILAVGYADGMVKVFSLTTGEVTVTFSGHKSAVTALSFDQRGLRLASGSKDTDVIIWDVVNESGLYRLKGHKGVVTQCQFMKERNILITSSKDTFVKFWDMDTQHCFKTLVGHRTEVWDFVLLGADQRLVTGAGDSELRVWDITFQDEESKEGAEQPAKKQKLSSIVHDEEDEEEEETSILSCKCVGSIVRKGRQRAVSLTIDSAGRVLCCHGADCWLEVFLVLTSEEKTKLLSKRQKKARKKSRESVTNGENNEEIPELLAVKDEIQPRCVLKASSKIRSFAAILENDATAVKLVLQLHNNSLETHIFQSLEGRHWDAEKQGAVALPGHRSDVRTVAFSSDNTTVLTGAGESVKIWNRATQQCIRSMKSGYALCSAFVVSERHCVIGTKTGHLELFDIAAGVLLERVEAHEGALWSIATSPDKRGFVTGSADKTLKFWDFELIKDEDAQSSKRLTVVHRRTLQMPDDVLCVKFTPDQKLIAVALLDSTVKVFFADTLKFFLALYGHKLPVLAMDISSDSTLIVTGSADRNVKIWGLDFGDCHRSMFAHDDSIMSLQFVPNTHLFFSVGKDKKIKQWDADHFEQITTLEGHHAEVWCLAVSPNGNYLVSGSHDKSLRLWERTQEPLVLEEEREMEREKAAEEALSHEERPTLPGQRSNSEVGAAGRQTADTVKAAERIMEALELYKEETAKEEEHEEIRRASKKEIPPMKKHPILQAYGNISPTRYVLEVIRKVKSSELEESLLVIPFSYVLELLPLLETFISSGWEVELACRCLLFLIRVHHGQITSSQSLLPIIDRLRSTSMQQVHQMRDRIGFNLAGLQFLQRELESRQEVQLFGDATAKMKDKNKKRKRKLMITLTS</sequence>
<proteinExistence type="inferred from homology"/>
<dbReference type="InterPro" id="IPR036322">
    <property type="entry name" value="WD40_repeat_dom_sf"/>
</dbReference>
<dbReference type="InterPro" id="IPR019775">
    <property type="entry name" value="WD40_repeat_CS"/>
</dbReference>
<dbReference type="GO" id="GO:0030515">
    <property type="term" value="F:snoRNA binding"/>
    <property type="evidence" value="ECO:0007669"/>
    <property type="project" value="TreeGrafter"/>
</dbReference>
<comment type="similarity">
    <text evidence="3">Belongs to the WD repeat WDR3/UTP12 family.</text>
</comment>
<dbReference type="InterPro" id="IPR051570">
    <property type="entry name" value="TBC1_cilium_biogenesis"/>
</dbReference>
<dbReference type="InterPro" id="IPR020472">
    <property type="entry name" value="WD40_PAC1"/>
</dbReference>
<evidence type="ECO:0000256" key="1">
    <source>
        <dbReference type="ARBA" id="ARBA00022574"/>
    </source>
</evidence>
<evidence type="ECO:0000313" key="7">
    <source>
        <dbReference type="EnsemblMetazoa" id="XP_038059666.1"/>
    </source>
</evidence>
<feature type="region of interest" description="Disordered" evidence="5">
    <location>
        <begin position="226"/>
        <end position="250"/>
    </location>
</feature>
<feature type="repeat" description="WD" evidence="4">
    <location>
        <begin position="404"/>
        <end position="444"/>
    </location>
</feature>
<keyword evidence="2" id="KW-0677">Repeat</keyword>
<feature type="repeat" description="WD" evidence="4">
    <location>
        <begin position="61"/>
        <end position="102"/>
    </location>
</feature>
<dbReference type="Proteomes" id="UP000887568">
    <property type="component" value="Unplaced"/>
</dbReference>
<dbReference type="GeneID" id="119730722"/>
<dbReference type="Gene3D" id="2.130.10.10">
    <property type="entry name" value="YVTN repeat-like/Quinoprotein amine dehydrogenase"/>
    <property type="match status" value="4"/>
</dbReference>
<dbReference type="Pfam" id="PF04003">
    <property type="entry name" value="Utp12"/>
    <property type="match status" value="1"/>
</dbReference>
<feature type="repeat" description="WD" evidence="4">
    <location>
        <begin position="187"/>
        <end position="220"/>
    </location>
</feature>
<protein>
    <recommendedName>
        <fullName evidence="6">Small-subunit processome Utp12 domain-containing protein</fullName>
    </recommendedName>
</protein>
<feature type="compositionally biased region" description="Basic and acidic residues" evidence="5">
    <location>
        <begin position="710"/>
        <end position="727"/>
    </location>
</feature>
<dbReference type="FunFam" id="2.130.10.10:FF:000177">
    <property type="entry name" value="WD repeat domain 3"/>
    <property type="match status" value="1"/>
</dbReference>
<feature type="domain" description="Small-subunit processome Utp12" evidence="6">
    <location>
        <begin position="801"/>
        <end position="903"/>
    </location>
</feature>
<evidence type="ECO:0000256" key="5">
    <source>
        <dbReference type="SAM" id="MobiDB-lite"/>
    </source>
</evidence>
<feature type="repeat" description="WD" evidence="4">
    <location>
        <begin position="485"/>
        <end position="519"/>
    </location>
</feature>
<evidence type="ECO:0000256" key="3">
    <source>
        <dbReference type="ARBA" id="ARBA00038229"/>
    </source>
</evidence>
<dbReference type="PROSITE" id="PS00678">
    <property type="entry name" value="WD_REPEATS_1"/>
    <property type="match status" value="3"/>
</dbReference>
<keyword evidence="8" id="KW-1185">Reference proteome</keyword>
<dbReference type="EnsemblMetazoa" id="XM_038203739.1">
    <property type="protein sequence ID" value="XP_038059667.1"/>
    <property type="gene ID" value="LOC119730722"/>
</dbReference>
<evidence type="ECO:0000256" key="2">
    <source>
        <dbReference type="ARBA" id="ARBA00022737"/>
    </source>
</evidence>
<dbReference type="OrthoDB" id="407922at2759"/>
<dbReference type="RefSeq" id="XP_038059666.1">
    <property type="nucleotide sequence ID" value="XM_038203738.1"/>
</dbReference>
<dbReference type="Pfam" id="PF25173">
    <property type="entry name" value="Beta-prop_WDR3_1st"/>
    <property type="match status" value="1"/>
</dbReference>
<feature type="repeat" description="WD" evidence="4">
    <location>
        <begin position="103"/>
        <end position="144"/>
    </location>
</feature>
<keyword evidence="1 4" id="KW-0853">WD repeat</keyword>
<dbReference type="OMA" id="MNIPLTC"/>
<feature type="compositionally biased region" description="Basic residues" evidence="5">
    <location>
        <begin position="311"/>
        <end position="321"/>
    </location>
</feature>
<dbReference type="GO" id="GO:0032040">
    <property type="term" value="C:small-subunit processome"/>
    <property type="evidence" value="ECO:0007669"/>
    <property type="project" value="TreeGrafter"/>
</dbReference>
<dbReference type="CDD" id="cd00200">
    <property type="entry name" value="WD40"/>
    <property type="match status" value="2"/>
</dbReference>
<feature type="region of interest" description="Disordered" evidence="5">
    <location>
        <begin position="311"/>
        <end position="330"/>
    </location>
</feature>
<feature type="repeat" description="WD" evidence="4">
    <location>
        <begin position="623"/>
        <end position="664"/>
    </location>
</feature>
<dbReference type="SMART" id="SM00320">
    <property type="entry name" value="WD40"/>
    <property type="match status" value="11"/>
</dbReference>
<evidence type="ECO:0000313" key="8">
    <source>
        <dbReference type="Proteomes" id="UP000887568"/>
    </source>
</evidence>
<dbReference type="PRINTS" id="PR00320">
    <property type="entry name" value="GPROTEINBRPT"/>
</dbReference>
<dbReference type="PROSITE" id="PS50082">
    <property type="entry name" value="WD_REPEATS_2"/>
    <property type="match status" value="9"/>
</dbReference>
<dbReference type="RefSeq" id="XP_038059667.1">
    <property type="nucleotide sequence ID" value="XM_038203739.1"/>
</dbReference>
<feature type="repeat" description="WD" evidence="4">
    <location>
        <begin position="145"/>
        <end position="186"/>
    </location>
</feature>
<dbReference type="GO" id="GO:0034388">
    <property type="term" value="C:Pwp2p-containing subcomplex of 90S preribosome"/>
    <property type="evidence" value="ECO:0007669"/>
    <property type="project" value="TreeGrafter"/>
</dbReference>
<organism evidence="7 8">
    <name type="scientific">Patiria miniata</name>
    <name type="common">Bat star</name>
    <name type="synonym">Asterina miniata</name>
    <dbReference type="NCBI Taxonomy" id="46514"/>
    <lineage>
        <taxon>Eukaryota</taxon>
        <taxon>Metazoa</taxon>
        <taxon>Echinodermata</taxon>
        <taxon>Eleutherozoa</taxon>
        <taxon>Asterozoa</taxon>
        <taxon>Asteroidea</taxon>
        <taxon>Valvatacea</taxon>
        <taxon>Valvatida</taxon>
        <taxon>Asterinidae</taxon>
        <taxon>Patiria</taxon>
    </lineage>
</organism>
<evidence type="ECO:0000259" key="6">
    <source>
        <dbReference type="Pfam" id="PF04003"/>
    </source>
</evidence>
<name>A0A914A8B2_PATMI</name>
<dbReference type="EnsemblMetazoa" id="XM_038203738.1">
    <property type="protein sequence ID" value="XP_038059666.1"/>
    <property type="gene ID" value="LOC119730722"/>
</dbReference>
<evidence type="ECO:0000256" key="4">
    <source>
        <dbReference type="PROSITE-ProRule" id="PRU00221"/>
    </source>
</evidence>
<dbReference type="PANTHER" id="PTHR19853">
    <property type="entry name" value="WD REPEAT CONTAINING PROTEIN 3 WDR3"/>
    <property type="match status" value="1"/>
</dbReference>
<accession>A0A914A8B2</accession>
<feature type="region of interest" description="Disordered" evidence="5">
    <location>
        <begin position="706"/>
        <end position="747"/>
    </location>
</feature>
<dbReference type="GO" id="GO:0030490">
    <property type="term" value="P:maturation of SSU-rRNA"/>
    <property type="evidence" value="ECO:0007669"/>
    <property type="project" value="TreeGrafter"/>
</dbReference>
<feature type="repeat" description="WD" evidence="4">
    <location>
        <begin position="581"/>
        <end position="622"/>
    </location>
</feature>
<dbReference type="Pfam" id="PF25172">
    <property type="entry name" value="Beta-prop_WDR3_2nd"/>
    <property type="match status" value="1"/>
</dbReference>
<dbReference type="PROSITE" id="PS50294">
    <property type="entry name" value="WD_REPEATS_REGION"/>
    <property type="match status" value="7"/>
</dbReference>
<feature type="repeat" description="WD" evidence="4">
    <location>
        <begin position="665"/>
        <end position="697"/>
    </location>
</feature>
<dbReference type="AlphaFoldDB" id="A0A914A8B2"/>
<dbReference type="InterPro" id="IPR001680">
    <property type="entry name" value="WD40_rpt"/>
</dbReference>
<dbReference type="PANTHER" id="PTHR19853:SF0">
    <property type="entry name" value="WD REPEAT-CONTAINING PROTEIN 3"/>
    <property type="match status" value="1"/>
</dbReference>
<dbReference type="InterPro" id="IPR015943">
    <property type="entry name" value="WD40/YVTN_repeat-like_dom_sf"/>
</dbReference>
<dbReference type="CTD" id="10885"/>
<dbReference type="SUPFAM" id="SSF50978">
    <property type="entry name" value="WD40 repeat-like"/>
    <property type="match status" value="2"/>
</dbReference>
<reference evidence="7" key="1">
    <citation type="submission" date="2022-11" db="UniProtKB">
        <authorList>
            <consortium name="EnsemblMetazoa"/>
        </authorList>
    </citation>
    <scope>IDENTIFICATION</scope>
</reference>
<dbReference type="FunFam" id="2.130.10.10:FF:000178">
    <property type="entry name" value="WD repeat domain 3"/>
    <property type="match status" value="1"/>
</dbReference>
<dbReference type="FunFam" id="2.130.10.10:FF:000172">
    <property type="entry name" value="WD repeat domain 3"/>
    <property type="match status" value="1"/>
</dbReference>
<dbReference type="InterPro" id="IPR007148">
    <property type="entry name" value="SSU_processome_Utp12"/>
</dbReference>